<reference evidence="2" key="1">
    <citation type="submission" date="2025-08" db="UniProtKB">
        <authorList>
            <consortium name="Ensembl"/>
        </authorList>
    </citation>
    <scope>IDENTIFICATION</scope>
</reference>
<evidence type="ECO:0000313" key="2">
    <source>
        <dbReference type="Ensembl" id="ENSNMLP00000021848.1"/>
    </source>
</evidence>
<keyword evidence="1" id="KW-1133">Transmembrane helix</keyword>
<evidence type="ECO:0000256" key="1">
    <source>
        <dbReference type="SAM" id="Phobius"/>
    </source>
</evidence>
<accession>A0A8C6TQM6</accession>
<dbReference type="Ensembl" id="ENSNMLT00000024490.1">
    <property type="protein sequence ID" value="ENSNMLP00000021848.1"/>
    <property type="gene ID" value="ENSNMLG00000014172.1"/>
</dbReference>
<keyword evidence="3" id="KW-1185">Reference proteome</keyword>
<proteinExistence type="predicted"/>
<evidence type="ECO:0000313" key="3">
    <source>
        <dbReference type="Proteomes" id="UP000694523"/>
    </source>
</evidence>
<reference evidence="2" key="2">
    <citation type="submission" date="2025-09" db="UniProtKB">
        <authorList>
            <consortium name="Ensembl"/>
        </authorList>
    </citation>
    <scope>IDENTIFICATION</scope>
</reference>
<feature type="transmembrane region" description="Helical" evidence="1">
    <location>
        <begin position="40"/>
        <end position="65"/>
    </location>
</feature>
<keyword evidence="1" id="KW-0472">Membrane</keyword>
<keyword evidence="1" id="KW-0812">Transmembrane</keyword>
<dbReference type="AlphaFoldDB" id="A0A8C6TQM6"/>
<sequence>MTEAALVVAAQGSPSSPLVFVSFQKNEQRKFKFLEGEPKALGITQICLSVFHSSCVASLFAAGMLKTGLEIPSFVCSLLAFIAGSVAIAAKNLHLPTLRACLGMVAVVVSLFNVIITLINMTVYWSIVRDCYYYDEGQMKQICYNAEAAHTHLFAELTITQVAQFGISVTLVVYAAKVAHCCAPAPNVVCRCSFKPKAKSLTNLRILCFAFSQ</sequence>
<dbReference type="Proteomes" id="UP000694523">
    <property type="component" value="Unplaced"/>
</dbReference>
<organism evidence="2 3">
    <name type="scientific">Neogobius melanostomus</name>
    <name type="common">round goby</name>
    <dbReference type="NCBI Taxonomy" id="47308"/>
    <lineage>
        <taxon>Eukaryota</taxon>
        <taxon>Metazoa</taxon>
        <taxon>Chordata</taxon>
        <taxon>Craniata</taxon>
        <taxon>Vertebrata</taxon>
        <taxon>Euteleostomi</taxon>
        <taxon>Actinopterygii</taxon>
        <taxon>Neopterygii</taxon>
        <taxon>Teleostei</taxon>
        <taxon>Neoteleostei</taxon>
        <taxon>Acanthomorphata</taxon>
        <taxon>Gobiaria</taxon>
        <taxon>Gobiiformes</taxon>
        <taxon>Gobioidei</taxon>
        <taxon>Gobiidae</taxon>
        <taxon>Benthophilinae</taxon>
        <taxon>Neogobiini</taxon>
        <taxon>Neogobius</taxon>
    </lineage>
</organism>
<feature type="transmembrane region" description="Helical" evidence="1">
    <location>
        <begin position="102"/>
        <end position="125"/>
    </location>
</feature>
<feature type="transmembrane region" description="Helical" evidence="1">
    <location>
        <begin position="71"/>
        <end position="90"/>
    </location>
</feature>
<protein>
    <submittedName>
        <fullName evidence="2">Uncharacterized protein</fullName>
    </submittedName>
</protein>
<name>A0A8C6TQM6_9GOBI</name>